<keyword evidence="4" id="KW-1185">Reference proteome</keyword>
<protein>
    <submittedName>
        <fullName evidence="3">Related to acyl-CoA synthetases (AMP-forming)/AMP-acid ligases II</fullName>
    </submittedName>
</protein>
<dbReference type="GO" id="GO:0006631">
    <property type="term" value="P:fatty acid metabolic process"/>
    <property type="evidence" value="ECO:0007669"/>
    <property type="project" value="TreeGrafter"/>
</dbReference>
<dbReference type="AlphaFoldDB" id="A0A2D3VL58"/>
<dbReference type="InterPro" id="IPR000873">
    <property type="entry name" value="AMP-dep_synth/lig_dom"/>
</dbReference>
<dbReference type="SUPFAM" id="SSF56801">
    <property type="entry name" value="Acetyl-CoA synthetase-like"/>
    <property type="match status" value="1"/>
</dbReference>
<dbReference type="Gene3D" id="3.30.300.30">
    <property type="match status" value="1"/>
</dbReference>
<name>A0A2D3VL58_9PEZI</name>
<feature type="domain" description="AMP-dependent synthetase/ligase" evidence="1">
    <location>
        <begin position="2"/>
        <end position="156"/>
    </location>
</feature>
<dbReference type="Pfam" id="PF00501">
    <property type="entry name" value="AMP-binding"/>
    <property type="match status" value="1"/>
</dbReference>
<sequence>MGFLGAFTHGSSVVFPSQQFDPAKVLDAIQAERCTILYGVPTMYGAALDVNSKSPRNLSSLKLALAAGSPVPQRVVKRLEEEMGIKGVLIAYGMTETSPVTFATQMSDSFDQRLGNVGTVFPHTTGKIIDLKGEVVPRGVAGEICVSGFTLQQGYLRNAEKTNEVMKTDSAGTRWMHTGDEGIIDAAGYLRVTGRIKDMIIRGKHVPYQDLAECASGIDLLVVGGENITPVEVEERLLAHPSVVEAAVVGVPHVKYGETVSCFLRQAEQTSRPTASELVAWVRETLGRHKAPEHIWWIGDAAVGPDFPKTASGKHQKHTLRALGTNILKGGLRAKL</sequence>
<dbReference type="STRING" id="112498.A0A2D3VL58"/>
<dbReference type="GeneID" id="35605053"/>
<gene>
    <name evidence="3" type="ORF">RCC_09999</name>
</gene>
<evidence type="ECO:0000259" key="2">
    <source>
        <dbReference type="Pfam" id="PF13193"/>
    </source>
</evidence>
<dbReference type="Pfam" id="PF13193">
    <property type="entry name" value="AMP-binding_C"/>
    <property type="match status" value="1"/>
</dbReference>
<feature type="domain" description="AMP-binding enzyme C-terminal" evidence="2">
    <location>
        <begin position="232"/>
        <end position="314"/>
    </location>
</feature>
<proteinExistence type="predicted"/>
<dbReference type="PANTHER" id="PTHR43201">
    <property type="entry name" value="ACYL-COA SYNTHETASE"/>
    <property type="match status" value="1"/>
</dbReference>
<organism evidence="3 4">
    <name type="scientific">Ramularia collo-cygni</name>
    <dbReference type="NCBI Taxonomy" id="112498"/>
    <lineage>
        <taxon>Eukaryota</taxon>
        <taxon>Fungi</taxon>
        <taxon>Dikarya</taxon>
        <taxon>Ascomycota</taxon>
        <taxon>Pezizomycotina</taxon>
        <taxon>Dothideomycetes</taxon>
        <taxon>Dothideomycetidae</taxon>
        <taxon>Mycosphaerellales</taxon>
        <taxon>Mycosphaerellaceae</taxon>
        <taxon>Ramularia</taxon>
    </lineage>
</organism>
<dbReference type="GO" id="GO:0031956">
    <property type="term" value="F:medium-chain fatty acid-CoA ligase activity"/>
    <property type="evidence" value="ECO:0007669"/>
    <property type="project" value="TreeGrafter"/>
</dbReference>
<keyword evidence="3" id="KW-0436">Ligase</keyword>
<evidence type="ECO:0000313" key="3">
    <source>
        <dbReference type="EMBL" id="CZT24279.1"/>
    </source>
</evidence>
<dbReference type="EMBL" id="FJUY01000020">
    <property type="protein sequence ID" value="CZT24279.1"/>
    <property type="molecule type" value="Genomic_DNA"/>
</dbReference>
<dbReference type="InterPro" id="IPR045851">
    <property type="entry name" value="AMP-bd_C_sf"/>
</dbReference>
<dbReference type="Gene3D" id="3.40.50.12780">
    <property type="entry name" value="N-terminal domain of ligase-like"/>
    <property type="match status" value="1"/>
</dbReference>
<dbReference type="InterPro" id="IPR025110">
    <property type="entry name" value="AMP-bd_C"/>
</dbReference>
<evidence type="ECO:0000259" key="1">
    <source>
        <dbReference type="Pfam" id="PF00501"/>
    </source>
</evidence>
<dbReference type="OrthoDB" id="10253115at2759"/>
<dbReference type="InterPro" id="IPR042099">
    <property type="entry name" value="ANL_N_sf"/>
</dbReference>
<reference evidence="3 4" key="1">
    <citation type="submission" date="2016-03" db="EMBL/GenBank/DDBJ databases">
        <authorList>
            <person name="Ploux O."/>
        </authorList>
    </citation>
    <scope>NUCLEOTIDE SEQUENCE [LARGE SCALE GENOMIC DNA]</scope>
    <source>
        <strain evidence="3 4">URUG2</strain>
    </source>
</reference>
<dbReference type="Proteomes" id="UP000225277">
    <property type="component" value="Unassembled WGS sequence"/>
</dbReference>
<accession>A0A2D3VL58</accession>
<dbReference type="PANTHER" id="PTHR43201:SF6">
    <property type="entry name" value="ACYL COA SYNTHETASE (EUROFUNG)"/>
    <property type="match status" value="1"/>
</dbReference>
<evidence type="ECO:0000313" key="4">
    <source>
        <dbReference type="Proteomes" id="UP000225277"/>
    </source>
</evidence>
<dbReference type="RefSeq" id="XP_023631003.1">
    <property type="nucleotide sequence ID" value="XM_023775235.1"/>
</dbReference>